<feature type="domain" description="HTH lacI-type" evidence="4">
    <location>
        <begin position="6"/>
        <end position="60"/>
    </location>
</feature>
<gene>
    <name evidence="6" type="ORF">D1115_15840</name>
</gene>
<protein>
    <submittedName>
        <fullName evidence="6">LacI family transcriptional regulator</fullName>
    </submittedName>
</protein>
<evidence type="ECO:0000256" key="1">
    <source>
        <dbReference type="ARBA" id="ARBA00023015"/>
    </source>
</evidence>
<dbReference type="InterPro" id="IPR001387">
    <property type="entry name" value="Cro/C1-type_HTH"/>
</dbReference>
<dbReference type="InterPro" id="IPR028082">
    <property type="entry name" value="Peripla_BP_I"/>
</dbReference>
<accession>A0ABN5PKE2</accession>
<dbReference type="PANTHER" id="PTHR30146:SF109">
    <property type="entry name" value="HTH-TYPE TRANSCRIPTIONAL REGULATOR GALS"/>
    <property type="match status" value="1"/>
</dbReference>
<dbReference type="PROSITE" id="PS00356">
    <property type="entry name" value="HTH_LACI_1"/>
    <property type="match status" value="1"/>
</dbReference>
<keyword evidence="7" id="KW-1185">Reference proteome</keyword>
<evidence type="ECO:0000256" key="3">
    <source>
        <dbReference type="ARBA" id="ARBA00023163"/>
    </source>
</evidence>
<dbReference type="CDD" id="cd06270">
    <property type="entry name" value="PBP1_GalS-like"/>
    <property type="match status" value="1"/>
</dbReference>
<dbReference type="Gene3D" id="3.40.50.2300">
    <property type="match status" value="2"/>
</dbReference>
<dbReference type="PANTHER" id="PTHR30146">
    <property type="entry name" value="LACI-RELATED TRANSCRIPTIONAL REPRESSOR"/>
    <property type="match status" value="1"/>
</dbReference>
<dbReference type="InterPro" id="IPR000843">
    <property type="entry name" value="HTH_LacI"/>
</dbReference>
<dbReference type="SUPFAM" id="SSF47413">
    <property type="entry name" value="lambda repressor-like DNA-binding domains"/>
    <property type="match status" value="1"/>
</dbReference>
<dbReference type="RefSeq" id="WP_128812443.1">
    <property type="nucleotide sequence ID" value="NZ_CP032094.1"/>
</dbReference>
<sequence>MNNKTITIKEVAEFASVSQATVSRVINGQSSVKEKNLKRVLEAIETLGYTPNSAAKALATNRSNSVGMLVGSLDGPFYGPLMHAAEDEIYKFGLHLIVTSGQDCESKETESLNFLRAKQVEGAIVHSDRLSDQTLLNLANDFKHFVLLNRYLPELEHHCLYLDNELGGYLATKHLLDQGHRVIGCITGPLSKHDARDRLLGYIRALAEHGVSYDPSLTIEGRFDHYDNFAKANELLDRAPSVTAIFCQNDNIALALYDVCQQRDLQIGKDISVVGFDNDLMSKHVRPKLTTVGFPIHEMGKIAGKMVLEQIQGEKESRSRKLSPTLEMRQSVKNLNAVG</sequence>
<dbReference type="PRINTS" id="PR00036">
    <property type="entry name" value="HTHLACI"/>
</dbReference>
<dbReference type="EMBL" id="CP032094">
    <property type="protein sequence ID" value="AXY02529.1"/>
    <property type="molecule type" value="Genomic_DNA"/>
</dbReference>
<dbReference type="CDD" id="cd01392">
    <property type="entry name" value="HTH_LacI"/>
    <property type="match status" value="1"/>
</dbReference>
<dbReference type="Pfam" id="PF00356">
    <property type="entry name" value="LacI"/>
    <property type="match status" value="1"/>
</dbReference>
<proteinExistence type="predicted"/>
<evidence type="ECO:0000313" key="6">
    <source>
        <dbReference type="EMBL" id="AXY02529.1"/>
    </source>
</evidence>
<dbReference type="Proteomes" id="UP000262832">
    <property type="component" value="Chromosome II"/>
</dbReference>
<evidence type="ECO:0000259" key="4">
    <source>
        <dbReference type="PROSITE" id="PS50932"/>
    </source>
</evidence>
<reference evidence="6 7" key="1">
    <citation type="submission" date="2018-08" db="EMBL/GenBank/DDBJ databases">
        <title>Genomic taxonomy of the Vibrionaceae family.</title>
        <authorList>
            <person name="Gomez-Gil B."/>
            <person name="Tanaka M."/>
            <person name="Sawabe T."/>
            <person name="Enciso-Ibarra K."/>
        </authorList>
    </citation>
    <scope>NUCLEOTIDE SEQUENCE [LARGE SCALE GENOMIC DNA]</scope>
    <source>
        <strain evidence="6 7">CAIM 1831</strain>
    </source>
</reference>
<evidence type="ECO:0000313" key="7">
    <source>
        <dbReference type="Proteomes" id="UP000262832"/>
    </source>
</evidence>
<evidence type="ECO:0000259" key="5">
    <source>
        <dbReference type="PROSITE" id="PS50943"/>
    </source>
</evidence>
<keyword evidence="2" id="KW-0238">DNA-binding</keyword>
<dbReference type="PROSITE" id="PS50932">
    <property type="entry name" value="HTH_LACI_2"/>
    <property type="match status" value="1"/>
</dbReference>
<dbReference type="PROSITE" id="PS50943">
    <property type="entry name" value="HTH_CROC1"/>
    <property type="match status" value="1"/>
</dbReference>
<dbReference type="Pfam" id="PF13377">
    <property type="entry name" value="Peripla_BP_3"/>
    <property type="match status" value="1"/>
</dbReference>
<name>A0ABN5PKE2_9VIBR</name>
<keyword evidence="3" id="KW-0804">Transcription</keyword>
<dbReference type="InterPro" id="IPR046335">
    <property type="entry name" value="LacI/GalR-like_sensor"/>
</dbReference>
<feature type="domain" description="HTH cro/C1-type" evidence="5">
    <location>
        <begin position="6"/>
        <end position="50"/>
    </location>
</feature>
<dbReference type="SUPFAM" id="SSF53822">
    <property type="entry name" value="Periplasmic binding protein-like I"/>
    <property type="match status" value="1"/>
</dbReference>
<dbReference type="Gene3D" id="1.10.260.40">
    <property type="entry name" value="lambda repressor-like DNA-binding domains"/>
    <property type="match status" value="1"/>
</dbReference>
<dbReference type="InterPro" id="IPR010982">
    <property type="entry name" value="Lambda_DNA-bd_dom_sf"/>
</dbReference>
<dbReference type="SMART" id="SM00354">
    <property type="entry name" value="HTH_LACI"/>
    <property type="match status" value="1"/>
</dbReference>
<evidence type="ECO:0000256" key="2">
    <source>
        <dbReference type="ARBA" id="ARBA00023125"/>
    </source>
</evidence>
<organism evidence="6 7">
    <name type="scientific">Vibrio alfacsensis</name>
    <dbReference type="NCBI Taxonomy" id="1074311"/>
    <lineage>
        <taxon>Bacteria</taxon>
        <taxon>Pseudomonadati</taxon>
        <taxon>Pseudomonadota</taxon>
        <taxon>Gammaproteobacteria</taxon>
        <taxon>Vibrionales</taxon>
        <taxon>Vibrionaceae</taxon>
        <taxon>Vibrio</taxon>
    </lineage>
</organism>
<keyword evidence="1" id="KW-0805">Transcription regulation</keyword>